<evidence type="ECO:0000256" key="3">
    <source>
        <dbReference type="ARBA" id="ARBA00022723"/>
    </source>
</evidence>
<protein>
    <recommendedName>
        <fullName evidence="1">ribose-phosphate diphosphokinase</fullName>
        <ecNumber evidence="1">2.7.6.1</ecNumber>
    </recommendedName>
</protein>
<dbReference type="InterPro" id="IPR029057">
    <property type="entry name" value="PRTase-like"/>
</dbReference>
<feature type="domain" description="Ribose-phosphate pyrophosphokinase N-terminal" evidence="12">
    <location>
        <begin position="2"/>
        <end position="118"/>
    </location>
</feature>
<dbReference type="GO" id="GO:0005737">
    <property type="term" value="C:cytoplasm"/>
    <property type="evidence" value="ECO:0007669"/>
    <property type="project" value="TreeGrafter"/>
</dbReference>
<dbReference type="EC" id="2.7.6.1" evidence="1"/>
<dbReference type="GO" id="GO:0000287">
    <property type="term" value="F:magnesium ion binding"/>
    <property type="evidence" value="ECO:0007669"/>
    <property type="project" value="InterPro"/>
</dbReference>
<keyword evidence="7" id="KW-0067">ATP-binding</keyword>
<dbReference type="InterPro" id="IPR005946">
    <property type="entry name" value="Rib-P_diPkinase"/>
</dbReference>
<evidence type="ECO:0000256" key="6">
    <source>
        <dbReference type="ARBA" id="ARBA00022777"/>
    </source>
</evidence>
<feature type="domain" description="Phosphoribosyltransferase" evidence="11">
    <location>
        <begin position="149"/>
        <end position="255"/>
    </location>
</feature>
<keyword evidence="8" id="KW-0460">Magnesium</keyword>
<evidence type="ECO:0000256" key="2">
    <source>
        <dbReference type="ARBA" id="ARBA00022679"/>
    </source>
</evidence>
<evidence type="ECO:0000313" key="14">
    <source>
        <dbReference type="Proteomes" id="UP000177199"/>
    </source>
</evidence>
<keyword evidence="3" id="KW-0479">Metal-binding</keyword>
<dbReference type="InterPro" id="IPR000836">
    <property type="entry name" value="PRTase_dom"/>
</dbReference>
<keyword evidence="4 10" id="KW-0545">Nucleotide biosynthesis</keyword>
<evidence type="ECO:0000259" key="11">
    <source>
        <dbReference type="Pfam" id="PF00156"/>
    </source>
</evidence>
<comment type="similarity">
    <text evidence="10">Belongs to the ribose-phosphate pyrophosphokinase family.</text>
</comment>
<evidence type="ECO:0000256" key="5">
    <source>
        <dbReference type="ARBA" id="ARBA00022741"/>
    </source>
</evidence>
<sequence length="308" mass="34031">MIKIIAGTSSKSLSEAVSKLLNIKLLKTEFVRFENSELRVRIQDDVKDSEVLVIQSGSNPTDENYMELFFTGDALKRSEAKKVTAVIPYFGYARQNIQHRSGEDVSANVIIKFIETIGYDEVVLFDIHDEATLGIFSIPTVHLSAMPLLAQKISTYLNSSLKNVVVVSPDQAGVERARLFADSLFPNKKSDIVVVEKKRDLDKLHQSRAVEIYGDVKDKIAILVDDIATSGNTLINAAELVIKNGSIKVISAIVHPDFSPDAVEKINNSKIEKLFTTDTITLKDNQTSEKIDISSVASIIAQHLKKSV</sequence>
<dbReference type="EMBL" id="MFZV01000021">
    <property type="protein sequence ID" value="OGK31118.1"/>
    <property type="molecule type" value="Genomic_DNA"/>
</dbReference>
<gene>
    <name evidence="13" type="ORF">A3F29_03815</name>
</gene>
<dbReference type="GO" id="GO:0004749">
    <property type="term" value="F:ribose phosphate diphosphokinase activity"/>
    <property type="evidence" value="ECO:0007669"/>
    <property type="project" value="UniProtKB-EC"/>
</dbReference>
<dbReference type="GO" id="GO:0016301">
    <property type="term" value="F:kinase activity"/>
    <property type="evidence" value="ECO:0007669"/>
    <property type="project" value="UniProtKB-KW"/>
</dbReference>
<dbReference type="Pfam" id="PF00156">
    <property type="entry name" value="Pribosyltran"/>
    <property type="match status" value="1"/>
</dbReference>
<evidence type="ECO:0000256" key="1">
    <source>
        <dbReference type="ARBA" id="ARBA00013247"/>
    </source>
</evidence>
<proteinExistence type="inferred from homology"/>
<dbReference type="PANTHER" id="PTHR10210:SF32">
    <property type="entry name" value="RIBOSE-PHOSPHATE PYROPHOSPHOKINASE 2"/>
    <property type="match status" value="1"/>
</dbReference>
<dbReference type="GO" id="GO:0005524">
    <property type="term" value="F:ATP binding"/>
    <property type="evidence" value="ECO:0007669"/>
    <property type="project" value="UniProtKB-KW"/>
</dbReference>
<comment type="catalytic activity">
    <reaction evidence="9">
        <text>D-ribose 5-phosphate + ATP = 5-phospho-alpha-D-ribose 1-diphosphate + AMP + H(+)</text>
        <dbReference type="Rhea" id="RHEA:15609"/>
        <dbReference type="ChEBI" id="CHEBI:15378"/>
        <dbReference type="ChEBI" id="CHEBI:30616"/>
        <dbReference type="ChEBI" id="CHEBI:58017"/>
        <dbReference type="ChEBI" id="CHEBI:78346"/>
        <dbReference type="ChEBI" id="CHEBI:456215"/>
        <dbReference type="EC" id="2.7.6.1"/>
    </reaction>
</comment>
<dbReference type="GO" id="GO:0006015">
    <property type="term" value="P:5-phosphoribose 1-diphosphate biosynthetic process"/>
    <property type="evidence" value="ECO:0007669"/>
    <property type="project" value="TreeGrafter"/>
</dbReference>
<comment type="caution">
    <text evidence="13">The sequence shown here is derived from an EMBL/GenBank/DDBJ whole genome shotgun (WGS) entry which is preliminary data.</text>
</comment>
<dbReference type="GO" id="GO:0002189">
    <property type="term" value="C:ribose phosphate diphosphokinase complex"/>
    <property type="evidence" value="ECO:0007669"/>
    <property type="project" value="TreeGrafter"/>
</dbReference>
<dbReference type="Proteomes" id="UP000177199">
    <property type="component" value="Unassembled WGS sequence"/>
</dbReference>
<reference evidence="13 14" key="1">
    <citation type="journal article" date="2016" name="Nat. Commun.">
        <title>Thousands of microbial genomes shed light on interconnected biogeochemical processes in an aquifer system.</title>
        <authorList>
            <person name="Anantharaman K."/>
            <person name="Brown C.T."/>
            <person name="Hug L.A."/>
            <person name="Sharon I."/>
            <person name="Castelle C.J."/>
            <person name="Probst A.J."/>
            <person name="Thomas B.C."/>
            <person name="Singh A."/>
            <person name="Wilkins M.J."/>
            <person name="Karaoz U."/>
            <person name="Brodie E.L."/>
            <person name="Williams K.H."/>
            <person name="Hubbard S.S."/>
            <person name="Banfield J.F."/>
        </authorList>
    </citation>
    <scope>NUCLEOTIDE SEQUENCE [LARGE SCALE GENOMIC DNA]</scope>
</reference>
<evidence type="ECO:0000256" key="10">
    <source>
        <dbReference type="RuleBase" id="RU004324"/>
    </source>
</evidence>
<dbReference type="PANTHER" id="PTHR10210">
    <property type="entry name" value="RIBOSE-PHOSPHATE DIPHOSPHOKINASE FAMILY MEMBER"/>
    <property type="match status" value="1"/>
</dbReference>
<dbReference type="NCBIfam" id="TIGR01251">
    <property type="entry name" value="ribP_PPkin"/>
    <property type="match status" value="1"/>
</dbReference>
<dbReference type="SUPFAM" id="SSF53271">
    <property type="entry name" value="PRTase-like"/>
    <property type="match status" value="2"/>
</dbReference>
<keyword evidence="2" id="KW-0808">Transferase</keyword>
<organism evidence="13 14">
    <name type="scientific">Candidatus Roizmanbacteria bacterium RIFCSPHIGHO2_12_FULL_33_9</name>
    <dbReference type="NCBI Taxonomy" id="1802045"/>
    <lineage>
        <taxon>Bacteria</taxon>
        <taxon>Candidatus Roizmaniibacteriota</taxon>
    </lineage>
</organism>
<dbReference type="AlphaFoldDB" id="A0A1F7HIR5"/>
<dbReference type="Pfam" id="PF13793">
    <property type="entry name" value="Pribosyltran_N"/>
    <property type="match status" value="1"/>
</dbReference>
<dbReference type="InterPro" id="IPR029099">
    <property type="entry name" value="Pribosyltran_N"/>
</dbReference>
<keyword evidence="5" id="KW-0547">Nucleotide-binding</keyword>
<evidence type="ECO:0000256" key="4">
    <source>
        <dbReference type="ARBA" id="ARBA00022727"/>
    </source>
</evidence>
<dbReference type="GO" id="GO:0006164">
    <property type="term" value="P:purine nucleotide biosynthetic process"/>
    <property type="evidence" value="ECO:0007669"/>
    <property type="project" value="TreeGrafter"/>
</dbReference>
<dbReference type="Gene3D" id="3.40.50.2020">
    <property type="match status" value="2"/>
</dbReference>
<dbReference type="CDD" id="cd06223">
    <property type="entry name" value="PRTases_typeI"/>
    <property type="match status" value="1"/>
</dbReference>
<dbReference type="SMART" id="SM01400">
    <property type="entry name" value="Pribosyltran_N"/>
    <property type="match status" value="1"/>
</dbReference>
<evidence type="ECO:0000256" key="7">
    <source>
        <dbReference type="ARBA" id="ARBA00022840"/>
    </source>
</evidence>
<evidence type="ECO:0000256" key="8">
    <source>
        <dbReference type="ARBA" id="ARBA00022842"/>
    </source>
</evidence>
<evidence type="ECO:0000256" key="9">
    <source>
        <dbReference type="ARBA" id="ARBA00049535"/>
    </source>
</evidence>
<dbReference type="FunFam" id="3.40.50.2020:FF:000007">
    <property type="entry name" value="Ribose-phosphate pyrophosphokinase"/>
    <property type="match status" value="1"/>
</dbReference>
<evidence type="ECO:0000313" key="13">
    <source>
        <dbReference type="EMBL" id="OGK31118.1"/>
    </source>
</evidence>
<name>A0A1F7HIR5_9BACT</name>
<evidence type="ECO:0000259" key="12">
    <source>
        <dbReference type="Pfam" id="PF13793"/>
    </source>
</evidence>
<accession>A0A1F7HIR5</accession>
<keyword evidence="6" id="KW-0418">Kinase</keyword>